<evidence type="ECO:0000313" key="1">
    <source>
        <dbReference type="EMBL" id="JAD81865.1"/>
    </source>
</evidence>
<accession>A0A0A9D877</accession>
<reference evidence="1" key="2">
    <citation type="journal article" date="2015" name="Data Brief">
        <title>Shoot transcriptome of the giant reed, Arundo donax.</title>
        <authorList>
            <person name="Barrero R.A."/>
            <person name="Guerrero F.D."/>
            <person name="Moolhuijzen P."/>
            <person name="Goolsby J.A."/>
            <person name="Tidwell J."/>
            <person name="Bellgard S.E."/>
            <person name="Bellgard M.I."/>
        </authorList>
    </citation>
    <scope>NUCLEOTIDE SEQUENCE</scope>
    <source>
        <tissue evidence="1">Shoot tissue taken approximately 20 cm above the soil surface</tissue>
    </source>
</reference>
<organism evidence="1">
    <name type="scientific">Arundo donax</name>
    <name type="common">Giant reed</name>
    <name type="synonym">Donax arundinaceus</name>
    <dbReference type="NCBI Taxonomy" id="35708"/>
    <lineage>
        <taxon>Eukaryota</taxon>
        <taxon>Viridiplantae</taxon>
        <taxon>Streptophyta</taxon>
        <taxon>Embryophyta</taxon>
        <taxon>Tracheophyta</taxon>
        <taxon>Spermatophyta</taxon>
        <taxon>Magnoliopsida</taxon>
        <taxon>Liliopsida</taxon>
        <taxon>Poales</taxon>
        <taxon>Poaceae</taxon>
        <taxon>PACMAD clade</taxon>
        <taxon>Arundinoideae</taxon>
        <taxon>Arundineae</taxon>
        <taxon>Arundo</taxon>
    </lineage>
</organism>
<proteinExistence type="predicted"/>
<reference evidence="1" key="1">
    <citation type="submission" date="2014-09" db="EMBL/GenBank/DDBJ databases">
        <authorList>
            <person name="Magalhaes I.L.F."/>
            <person name="Oliveira U."/>
            <person name="Santos F.R."/>
            <person name="Vidigal T.H.D.A."/>
            <person name="Brescovit A.D."/>
            <person name="Santos A.J."/>
        </authorList>
    </citation>
    <scope>NUCLEOTIDE SEQUENCE</scope>
    <source>
        <tissue evidence="1">Shoot tissue taken approximately 20 cm above the soil surface</tissue>
    </source>
</reference>
<dbReference type="AlphaFoldDB" id="A0A0A9D877"/>
<protein>
    <submittedName>
        <fullName evidence="1">Uncharacterized protein</fullName>
    </submittedName>
</protein>
<dbReference type="EMBL" id="GBRH01216030">
    <property type="protein sequence ID" value="JAD81865.1"/>
    <property type="molecule type" value="Transcribed_RNA"/>
</dbReference>
<name>A0A0A9D877_ARUDO</name>
<sequence length="70" mass="7897">MRCTACAHLAEPTGVSIYVMGWRIRVSRGHPTDDRNWTVSSVHICLICRDDSKIYLNQFNLDGSATDTKL</sequence>